<reference evidence="3" key="1">
    <citation type="submission" date="2020-07" db="EMBL/GenBank/DDBJ databases">
        <title>Koleobacter methoxysyntrophicus gen. nov., sp. nov., a novel anaerobic bacterium isolated from deep subsurface oil field and proposal of Koleobacterales ord. nov. in the phylum Firmicutes.</title>
        <authorList>
            <person name="Sakamoto S."/>
            <person name="Tamaki H."/>
        </authorList>
    </citation>
    <scope>NUCLEOTIDE SEQUENCE</scope>
    <source>
        <strain evidence="3">NRmbB1</strain>
    </source>
</reference>
<evidence type="ECO:0000313" key="4">
    <source>
        <dbReference type="Proteomes" id="UP000662904"/>
    </source>
</evidence>
<dbReference type="SMART" id="SM00530">
    <property type="entry name" value="HTH_XRE"/>
    <property type="match status" value="1"/>
</dbReference>
<dbReference type="PANTHER" id="PTHR46797:SF1">
    <property type="entry name" value="METHYLPHOSPHONATE SYNTHASE"/>
    <property type="match status" value="1"/>
</dbReference>
<dbReference type="PROSITE" id="PS50943">
    <property type="entry name" value="HTH_CROC1"/>
    <property type="match status" value="1"/>
</dbReference>
<evidence type="ECO:0000256" key="1">
    <source>
        <dbReference type="ARBA" id="ARBA00023125"/>
    </source>
</evidence>
<dbReference type="Pfam" id="PF01381">
    <property type="entry name" value="HTH_3"/>
    <property type="match status" value="1"/>
</dbReference>
<dbReference type="CDD" id="cd00093">
    <property type="entry name" value="HTH_XRE"/>
    <property type="match status" value="1"/>
</dbReference>
<name>A0A8A0RQ72_9FIRM</name>
<dbReference type="InterPro" id="IPR010982">
    <property type="entry name" value="Lambda_DNA-bd_dom_sf"/>
</dbReference>
<keyword evidence="4" id="KW-1185">Reference proteome</keyword>
<evidence type="ECO:0000313" key="3">
    <source>
        <dbReference type="EMBL" id="QSQ09547.1"/>
    </source>
</evidence>
<dbReference type="PANTHER" id="PTHR46797">
    <property type="entry name" value="HTH-TYPE TRANSCRIPTIONAL REGULATOR"/>
    <property type="match status" value="1"/>
</dbReference>
<dbReference type="RefSeq" id="WP_206706902.1">
    <property type="nucleotide sequence ID" value="NZ_CP059066.1"/>
</dbReference>
<accession>A0A8A0RQ72</accession>
<dbReference type="InterPro" id="IPR050807">
    <property type="entry name" value="TransReg_Diox_bact_type"/>
</dbReference>
<feature type="domain" description="HTH cro/C1-type" evidence="2">
    <location>
        <begin position="15"/>
        <end position="69"/>
    </location>
</feature>
<protein>
    <submittedName>
        <fullName evidence="3">Putative HTH-type transcriptional regulator</fullName>
    </submittedName>
</protein>
<dbReference type="AlphaFoldDB" id="A0A8A0RQ72"/>
<dbReference type="InterPro" id="IPR001387">
    <property type="entry name" value="Cro/C1-type_HTH"/>
</dbReference>
<sequence>MDYNKDELTYIGNRIRQLRIKSGLTQEQLGEKANLHYSYIGQVERGDKVPSLKTLKKITKALNTSLDFLLEPEEEYRVKSDRELLKQELVSLFKNRSNKEMEMILNIIRTILDEFDKLKFESKENSLKK</sequence>
<organism evidence="3 4">
    <name type="scientific">Koleobacter methoxysyntrophicus</name>
    <dbReference type="NCBI Taxonomy" id="2751313"/>
    <lineage>
        <taxon>Bacteria</taxon>
        <taxon>Bacillati</taxon>
        <taxon>Bacillota</taxon>
        <taxon>Clostridia</taxon>
        <taxon>Koleobacterales</taxon>
        <taxon>Koleobacteraceae</taxon>
        <taxon>Koleobacter</taxon>
    </lineage>
</organism>
<evidence type="ECO:0000259" key="2">
    <source>
        <dbReference type="PROSITE" id="PS50943"/>
    </source>
</evidence>
<proteinExistence type="predicted"/>
<dbReference type="KEGG" id="kme:H0A61_01919"/>
<dbReference type="Proteomes" id="UP000662904">
    <property type="component" value="Chromosome"/>
</dbReference>
<dbReference type="SUPFAM" id="SSF47413">
    <property type="entry name" value="lambda repressor-like DNA-binding domains"/>
    <property type="match status" value="1"/>
</dbReference>
<dbReference type="GO" id="GO:0003677">
    <property type="term" value="F:DNA binding"/>
    <property type="evidence" value="ECO:0007669"/>
    <property type="project" value="UniProtKB-KW"/>
</dbReference>
<gene>
    <name evidence="3" type="ORF">H0A61_01919</name>
</gene>
<dbReference type="GO" id="GO:0003700">
    <property type="term" value="F:DNA-binding transcription factor activity"/>
    <property type="evidence" value="ECO:0007669"/>
    <property type="project" value="TreeGrafter"/>
</dbReference>
<dbReference type="GO" id="GO:0005829">
    <property type="term" value="C:cytosol"/>
    <property type="evidence" value="ECO:0007669"/>
    <property type="project" value="TreeGrafter"/>
</dbReference>
<dbReference type="Gene3D" id="1.10.260.40">
    <property type="entry name" value="lambda repressor-like DNA-binding domains"/>
    <property type="match status" value="1"/>
</dbReference>
<dbReference type="EMBL" id="CP059066">
    <property type="protein sequence ID" value="QSQ09547.1"/>
    <property type="molecule type" value="Genomic_DNA"/>
</dbReference>
<keyword evidence="1" id="KW-0238">DNA-binding</keyword>